<dbReference type="AlphaFoldDB" id="A0A0A2LWD5"/>
<proteinExistence type="predicted"/>
<protein>
    <recommendedName>
        <fullName evidence="3">Lipoprotein</fullName>
    </recommendedName>
</protein>
<comment type="caution">
    <text evidence="1">The sequence shown here is derived from an EMBL/GenBank/DDBJ whole genome shotgun (WGS) entry which is preliminary data.</text>
</comment>
<sequence length="197" mass="22899">MTKNKTYIKTLIVLSFVFLASCTPIAKIIYGIKNFETYVPNDKRVEYYKPYFETTDKKVNIYAFKNWEGIQATFDSVGIPRVFLHNILNDSVYVLNCHEDMLDDIEEINKNNFNDILLANKKEFINLKNIIDTSAILTYTEKEIRKNNKWKVYLVNGTFMGKTLRKKALPVTNILKGIEELIIVDVSIDGEKPKNKQ</sequence>
<evidence type="ECO:0000313" key="1">
    <source>
        <dbReference type="EMBL" id="KGO83636.1"/>
    </source>
</evidence>
<keyword evidence="2" id="KW-1185">Reference proteome</keyword>
<evidence type="ECO:0000313" key="2">
    <source>
        <dbReference type="Proteomes" id="UP000030129"/>
    </source>
</evidence>
<dbReference type="STRING" id="1406840.Q763_03465"/>
<name>A0A0A2LWD5_9FLAO</name>
<gene>
    <name evidence="1" type="ORF">Q763_03465</name>
</gene>
<accession>A0A0A2LWD5</accession>
<evidence type="ECO:0008006" key="3">
    <source>
        <dbReference type="Google" id="ProtNLM"/>
    </source>
</evidence>
<organism evidence="1 2">
    <name type="scientific">Flavobacterium beibuense F44-8</name>
    <dbReference type="NCBI Taxonomy" id="1406840"/>
    <lineage>
        <taxon>Bacteria</taxon>
        <taxon>Pseudomonadati</taxon>
        <taxon>Bacteroidota</taxon>
        <taxon>Flavobacteriia</taxon>
        <taxon>Flavobacteriales</taxon>
        <taxon>Flavobacteriaceae</taxon>
        <taxon>Flavobacterium</taxon>
    </lineage>
</organism>
<reference evidence="1 2" key="1">
    <citation type="submission" date="2013-09" db="EMBL/GenBank/DDBJ databases">
        <authorList>
            <person name="Zeng Z."/>
            <person name="Chen C."/>
        </authorList>
    </citation>
    <scope>NUCLEOTIDE SEQUENCE [LARGE SCALE GENOMIC DNA]</scope>
    <source>
        <strain evidence="1 2">F44-8</strain>
    </source>
</reference>
<dbReference type="RefSeq" id="WP_035131193.1">
    <property type="nucleotide sequence ID" value="NZ_JRLV01000003.1"/>
</dbReference>
<dbReference type="EMBL" id="JRLV01000003">
    <property type="protein sequence ID" value="KGO83636.1"/>
    <property type="molecule type" value="Genomic_DNA"/>
</dbReference>
<dbReference type="Proteomes" id="UP000030129">
    <property type="component" value="Unassembled WGS sequence"/>
</dbReference>
<dbReference type="PROSITE" id="PS51257">
    <property type="entry name" value="PROKAR_LIPOPROTEIN"/>
    <property type="match status" value="1"/>
</dbReference>